<proteinExistence type="predicted"/>
<accession>A0A7V2AVQ5</accession>
<feature type="transmembrane region" description="Helical" evidence="6">
    <location>
        <begin position="45"/>
        <end position="64"/>
    </location>
</feature>
<feature type="transmembrane region" description="Helical" evidence="6">
    <location>
        <begin position="156"/>
        <end position="175"/>
    </location>
</feature>
<dbReference type="Proteomes" id="UP000886069">
    <property type="component" value="Unassembled WGS sequence"/>
</dbReference>
<gene>
    <name evidence="7" type="ORF">ENO08_06650</name>
</gene>
<evidence type="ECO:0000256" key="6">
    <source>
        <dbReference type="SAM" id="Phobius"/>
    </source>
</evidence>
<dbReference type="NCBIfam" id="TIGR00374">
    <property type="entry name" value="flippase-like domain"/>
    <property type="match status" value="1"/>
</dbReference>
<keyword evidence="3 6" id="KW-0812">Transmembrane</keyword>
<evidence type="ECO:0000256" key="1">
    <source>
        <dbReference type="ARBA" id="ARBA00004651"/>
    </source>
</evidence>
<name>A0A7V2AVQ5_UNCEI</name>
<dbReference type="AlphaFoldDB" id="A0A7V2AVQ5"/>
<dbReference type="PANTHER" id="PTHR40277:SF1">
    <property type="entry name" value="BLL5419 PROTEIN"/>
    <property type="match status" value="1"/>
</dbReference>
<evidence type="ECO:0000256" key="5">
    <source>
        <dbReference type="ARBA" id="ARBA00023136"/>
    </source>
</evidence>
<organism evidence="7">
    <name type="scientific">Eiseniibacteriota bacterium</name>
    <dbReference type="NCBI Taxonomy" id="2212470"/>
    <lineage>
        <taxon>Bacteria</taxon>
        <taxon>Candidatus Eiseniibacteriota</taxon>
    </lineage>
</organism>
<feature type="transmembrane region" description="Helical" evidence="6">
    <location>
        <begin position="21"/>
        <end position="39"/>
    </location>
</feature>
<feature type="transmembrane region" description="Helical" evidence="6">
    <location>
        <begin position="217"/>
        <end position="240"/>
    </location>
</feature>
<dbReference type="GO" id="GO:0005886">
    <property type="term" value="C:plasma membrane"/>
    <property type="evidence" value="ECO:0007669"/>
    <property type="project" value="UniProtKB-SubCell"/>
</dbReference>
<keyword evidence="5 6" id="KW-0472">Membrane</keyword>
<evidence type="ECO:0000313" key="7">
    <source>
        <dbReference type="EMBL" id="HER44122.1"/>
    </source>
</evidence>
<reference evidence="7" key="1">
    <citation type="journal article" date="2020" name="mSystems">
        <title>Genome- and Community-Level Interaction Insights into Carbon Utilization and Element Cycling Functions of Hydrothermarchaeota in Hydrothermal Sediment.</title>
        <authorList>
            <person name="Zhou Z."/>
            <person name="Liu Y."/>
            <person name="Xu W."/>
            <person name="Pan J."/>
            <person name="Luo Z.H."/>
            <person name="Li M."/>
        </authorList>
    </citation>
    <scope>NUCLEOTIDE SEQUENCE [LARGE SCALE GENOMIC DNA]</scope>
    <source>
        <strain evidence="7">SpSt-1233</strain>
    </source>
</reference>
<evidence type="ECO:0000256" key="4">
    <source>
        <dbReference type="ARBA" id="ARBA00022989"/>
    </source>
</evidence>
<evidence type="ECO:0000256" key="3">
    <source>
        <dbReference type="ARBA" id="ARBA00022692"/>
    </source>
</evidence>
<dbReference type="EMBL" id="DSEC01000474">
    <property type="protein sequence ID" value="HER44122.1"/>
    <property type="molecule type" value="Genomic_DNA"/>
</dbReference>
<feature type="transmembrane region" description="Helical" evidence="6">
    <location>
        <begin position="294"/>
        <end position="318"/>
    </location>
</feature>
<dbReference type="Pfam" id="PF03706">
    <property type="entry name" value="LPG_synthase_TM"/>
    <property type="match status" value="1"/>
</dbReference>
<sequence>MTFDSPLNSLRGKKVRTAFQLLGVMLFAVILARVDLAGVLRCFGYFDLVDGLIILAVLISFTFVKSMRWRMLVGGQGLEVPRLRAFSIYSAGLYLGIVTPGRVGDFIKSLYLLNRGYSAGRSIFSSLVDRMLDLVFLVAIGYSSLLFFPGIFRNQYLFSTLILALTAAAAVLVFWRRDLLSKGAKRFTSIVFPSRIVDKTDQAITDMLGEFGTLSPASIAGILLLTLAGWMLHFLTFFYFARILSIDISLPLLIASVSAAIFTALLPISLLGLGTRELVLIVIFGGIGLSREEAVAFSFSFILVYIIQSVIGMICWLTGPFHSEDLSRIRQKRDGAFPDE</sequence>
<dbReference type="InterPro" id="IPR022791">
    <property type="entry name" value="L-PG_synthase/AglD"/>
</dbReference>
<protein>
    <submittedName>
        <fullName evidence="7">Flippase-like domain-containing protein</fullName>
    </submittedName>
</protein>
<evidence type="ECO:0000256" key="2">
    <source>
        <dbReference type="ARBA" id="ARBA00022475"/>
    </source>
</evidence>
<feature type="transmembrane region" description="Helical" evidence="6">
    <location>
        <begin position="131"/>
        <end position="149"/>
    </location>
</feature>
<keyword evidence="4 6" id="KW-1133">Transmembrane helix</keyword>
<feature type="transmembrane region" description="Helical" evidence="6">
    <location>
        <begin position="85"/>
        <end position="103"/>
    </location>
</feature>
<comment type="subcellular location">
    <subcellularLocation>
        <location evidence="1">Cell membrane</location>
        <topology evidence="1">Multi-pass membrane protein</topology>
    </subcellularLocation>
</comment>
<dbReference type="PANTHER" id="PTHR40277">
    <property type="entry name" value="BLL5419 PROTEIN"/>
    <property type="match status" value="1"/>
</dbReference>
<comment type="caution">
    <text evidence="7">The sequence shown here is derived from an EMBL/GenBank/DDBJ whole genome shotgun (WGS) entry which is preliminary data.</text>
</comment>
<keyword evidence="2" id="KW-1003">Cell membrane</keyword>
<feature type="transmembrane region" description="Helical" evidence="6">
    <location>
        <begin position="252"/>
        <end position="274"/>
    </location>
</feature>